<dbReference type="OrthoDB" id="2942798at2759"/>
<dbReference type="RefSeq" id="XP_009218378.1">
    <property type="nucleotide sequence ID" value="XM_009220114.1"/>
</dbReference>
<dbReference type="SUPFAM" id="SSF56112">
    <property type="entry name" value="Protein kinase-like (PK-like)"/>
    <property type="match status" value="1"/>
</dbReference>
<dbReference type="eggNOG" id="ENOG502R908">
    <property type="taxonomic scope" value="Eukaryota"/>
</dbReference>
<keyword evidence="3" id="KW-1185">Reference proteome</keyword>
<reference evidence="3" key="1">
    <citation type="submission" date="2010-07" db="EMBL/GenBank/DDBJ databases">
        <title>The genome sequence of Gaeumannomyces graminis var. tritici strain R3-111a-1.</title>
        <authorList>
            <consortium name="The Broad Institute Genome Sequencing Platform"/>
            <person name="Ma L.-J."/>
            <person name="Dead R."/>
            <person name="Young S."/>
            <person name="Zeng Q."/>
            <person name="Koehrsen M."/>
            <person name="Alvarado L."/>
            <person name="Berlin A."/>
            <person name="Chapman S.B."/>
            <person name="Chen Z."/>
            <person name="Freedman E."/>
            <person name="Gellesch M."/>
            <person name="Goldberg J."/>
            <person name="Griggs A."/>
            <person name="Gujja S."/>
            <person name="Heilman E.R."/>
            <person name="Heiman D."/>
            <person name="Hepburn T."/>
            <person name="Howarth C."/>
            <person name="Jen D."/>
            <person name="Larson L."/>
            <person name="Mehta T."/>
            <person name="Neiman D."/>
            <person name="Pearson M."/>
            <person name="Roberts A."/>
            <person name="Saif S."/>
            <person name="Shea T."/>
            <person name="Shenoy N."/>
            <person name="Sisk P."/>
            <person name="Stolte C."/>
            <person name="Sykes S."/>
            <person name="Walk T."/>
            <person name="White J."/>
            <person name="Yandava C."/>
            <person name="Haas B."/>
            <person name="Nusbaum C."/>
            <person name="Birren B."/>
        </authorList>
    </citation>
    <scope>NUCLEOTIDE SEQUENCE [LARGE SCALE GENOMIC DNA]</scope>
    <source>
        <strain evidence="3">R3-111a-1</strain>
    </source>
</reference>
<dbReference type="Proteomes" id="UP000006039">
    <property type="component" value="Unassembled WGS sequence"/>
</dbReference>
<dbReference type="VEuPathDB" id="FungiDB:GGTG_02342"/>
<evidence type="ECO:0000313" key="3">
    <source>
        <dbReference type="Proteomes" id="UP000006039"/>
    </source>
</evidence>
<dbReference type="EnsemblFungi" id="EJT82369">
    <property type="protein sequence ID" value="EJT82369"/>
    <property type="gene ID" value="GGTG_02342"/>
</dbReference>
<protein>
    <submittedName>
        <fullName evidence="1 2">Uncharacterized protein</fullName>
    </submittedName>
</protein>
<dbReference type="EMBL" id="GL385395">
    <property type="protein sequence ID" value="EJT82369.1"/>
    <property type="molecule type" value="Genomic_DNA"/>
</dbReference>
<reference evidence="1" key="2">
    <citation type="submission" date="2010-07" db="EMBL/GenBank/DDBJ databases">
        <authorList>
            <consortium name="The Broad Institute Genome Sequencing Platform"/>
            <consortium name="Broad Institute Genome Sequencing Center for Infectious Disease"/>
            <person name="Ma L.-J."/>
            <person name="Dead R."/>
            <person name="Young S."/>
            <person name="Zeng Q."/>
            <person name="Koehrsen M."/>
            <person name="Alvarado L."/>
            <person name="Berlin A."/>
            <person name="Chapman S.B."/>
            <person name="Chen Z."/>
            <person name="Freedman E."/>
            <person name="Gellesch M."/>
            <person name="Goldberg J."/>
            <person name="Griggs A."/>
            <person name="Gujja S."/>
            <person name="Heilman E.R."/>
            <person name="Heiman D."/>
            <person name="Hepburn T."/>
            <person name="Howarth C."/>
            <person name="Jen D."/>
            <person name="Larson L."/>
            <person name="Mehta T."/>
            <person name="Neiman D."/>
            <person name="Pearson M."/>
            <person name="Roberts A."/>
            <person name="Saif S."/>
            <person name="Shea T."/>
            <person name="Shenoy N."/>
            <person name="Sisk P."/>
            <person name="Stolte C."/>
            <person name="Sykes S."/>
            <person name="Walk T."/>
            <person name="White J."/>
            <person name="Yandava C."/>
            <person name="Haas B."/>
            <person name="Nusbaum C."/>
            <person name="Birren B."/>
        </authorList>
    </citation>
    <scope>NUCLEOTIDE SEQUENCE</scope>
    <source>
        <strain evidence="1">R3-111a-1</strain>
    </source>
</reference>
<dbReference type="HOGENOM" id="CLU_973314_0_0_1"/>
<reference evidence="2" key="5">
    <citation type="submission" date="2018-04" db="UniProtKB">
        <authorList>
            <consortium name="EnsemblFungi"/>
        </authorList>
    </citation>
    <scope>IDENTIFICATION</scope>
    <source>
        <strain evidence="2">R3-111a-1</strain>
    </source>
</reference>
<dbReference type="GeneID" id="20342800"/>
<organism evidence="1">
    <name type="scientific">Gaeumannomyces tritici (strain R3-111a-1)</name>
    <name type="common">Wheat and barley take-all root rot fungus</name>
    <name type="synonym">Gaeumannomyces graminis var. tritici</name>
    <dbReference type="NCBI Taxonomy" id="644352"/>
    <lineage>
        <taxon>Eukaryota</taxon>
        <taxon>Fungi</taxon>
        <taxon>Dikarya</taxon>
        <taxon>Ascomycota</taxon>
        <taxon>Pezizomycotina</taxon>
        <taxon>Sordariomycetes</taxon>
        <taxon>Sordariomycetidae</taxon>
        <taxon>Magnaporthales</taxon>
        <taxon>Magnaporthaceae</taxon>
        <taxon>Gaeumannomyces</taxon>
    </lineage>
</organism>
<evidence type="ECO:0000313" key="2">
    <source>
        <dbReference type="EnsemblFungi" id="EJT82369"/>
    </source>
</evidence>
<sequence>MTGRLKKKEKDDIGVWSRPQVRFGCSTISAIAEAPWPPWDHVSRVEIRRGPWSQWLALVLPRLPRFVQRATRAWFPGWFLPNRIVLKKLKADWDEEFDKEIATYQRLEELQGRVVPILYGEGRCDGTRCLLLSEVDGVRADQQKKPPIPLDEYKWRVEAALRELYQFDVFPTDEKLANTILTPDGGLVFVDLEHTGEREDPDLEADAAGWAYWYRDWLEIRWGIGRPPPPPPSDMRPCEGLIVPPLPPGWAKPVVPLPCPQPRARNSRGLDAVNGERVVMANEPDQ</sequence>
<gene>
    <name evidence="2" type="primary">20342800</name>
    <name evidence="1" type="ORF">GGTG_02342</name>
</gene>
<dbReference type="AlphaFoldDB" id="J3NM38"/>
<dbReference type="InterPro" id="IPR011009">
    <property type="entry name" value="Kinase-like_dom_sf"/>
</dbReference>
<accession>J3NM38</accession>
<reference evidence="2" key="4">
    <citation type="journal article" date="2015" name="G3 (Bethesda)">
        <title>Genome sequences of three phytopathogenic species of the Magnaporthaceae family of fungi.</title>
        <authorList>
            <person name="Okagaki L.H."/>
            <person name="Nunes C.C."/>
            <person name="Sailsbery J."/>
            <person name="Clay B."/>
            <person name="Brown D."/>
            <person name="John T."/>
            <person name="Oh Y."/>
            <person name="Young N."/>
            <person name="Fitzgerald M."/>
            <person name="Haas B.J."/>
            <person name="Zeng Q."/>
            <person name="Young S."/>
            <person name="Adiconis X."/>
            <person name="Fan L."/>
            <person name="Levin J.Z."/>
            <person name="Mitchell T.K."/>
            <person name="Okubara P.A."/>
            <person name="Farman M.L."/>
            <person name="Kohn L.M."/>
            <person name="Birren B."/>
            <person name="Ma L.-J."/>
            <person name="Dean R.A."/>
        </authorList>
    </citation>
    <scope>NUCLEOTIDE SEQUENCE</scope>
    <source>
        <strain evidence="2">R3-111a-1</strain>
    </source>
</reference>
<dbReference type="InterPro" id="IPR052396">
    <property type="entry name" value="Meiotic_Drive_Suppr_Kinase"/>
</dbReference>
<reference evidence="1" key="3">
    <citation type="submission" date="2010-09" db="EMBL/GenBank/DDBJ databases">
        <title>Annotation of Gaeumannomyces graminis var. tritici R3-111a-1.</title>
        <authorList>
            <consortium name="The Broad Institute Genome Sequencing Platform"/>
            <person name="Ma L.-J."/>
            <person name="Dead R."/>
            <person name="Young S.K."/>
            <person name="Zeng Q."/>
            <person name="Gargeya S."/>
            <person name="Fitzgerald M."/>
            <person name="Haas B."/>
            <person name="Abouelleil A."/>
            <person name="Alvarado L."/>
            <person name="Arachchi H.M."/>
            <person name="Berlin A."/>
            <person name="Brown A."/>
            <person name="Chapman S.B."/>
            <person name="Chen Z."/>
            <person name="Dunbar C."/>
            <person name="Freedman E."/>
            <person name="Gearin G."/>
            <person name="Gellesch M."/>
            <person name="Goldberg J."/>
            <person name="Griggs A."/>
            <person name="Gujja S."/>
            <person name="Heiman D."/>
            <person name="Howarth C."/>
            <person name="Larson L."/>
            <person name="Lui A."/>
            <person name="MacDonald P.J.P."/>
            <person name="Mehta T."/>
            <person name="Montmayeur A."/>
            <person name="Murphy C."/>
            <person name="Neiman D."/>
            <person name="Pearson M."/>
            <person name="Priest M."/>
            <person name="Roberts A."/>
            <person name="Saif S."/>
            <person name="Shea T."/>
            <person name="Shenoy N."/>
            <person name="Sisk P."/>
            <person name="Stolte C."/>
            <person name="Sykes S."/>
            <person name="Yandava C."/>
            <person name="Wortman J."/>
            <person name="Nusbaum C."/>
            <person name="Birren B."/>
        </authorList>
    </citation>
    <scope>NUCLEOTIDE SEQUENCE</scope>
    <source>
        <strain evidence="1">R3-111a-1</strain>
    </source>
</reference>
<proteinExistence type="predicted"/>
<dbReference type="PANTHER" id="PTHR37171">
    <property type="entry name" value="SERINE/THREONINE-PROTEIN KINASE YRZF-RELATED"/>
    <property type="match status" value="1"/>
</dbReference>
<name>J3NM38_GAET3</name>
<evidence type="ECO:0000313" key="1">
    <source>
        <dbReference type="EMBL" id="EJT82369.1"/>
    </source>
</evidence>
<dbReference type="PANTHER" id="PTHR37171:SF1">
    <property type="entry name" value="SERINE_THREONINE-PROTEIN KINASE YRZF-RELATED"/>
    <property type="match status" value="1"/>
</dbReference>